<evidence type="ECO:0000313" key="3">
    <source>
        <dbReference type="EnsemblPlants" id="TraesCS6B02G166700.1"/>
    </source>
</evidence>
<reference evidence="3" key="1">
    <citation type="submission" date="2018-08" db="EMBL/GenBank/DDBJ databases">
        <authorList>
            <person name="Rossello M."/>
        </authorList>
    </citation>
    <scope>NUCLEOTIDE SEQUENCE [LARGE SCALE GENOMIC DNA]</scope>
    <source>
        <strain evidence="3">cv. Chinese Spring</strain>
    </source>
</reference>
<dbReference type="PANTHER" id="PTHR33120">
    <property type="entry name" value="EXPRESSED PROTEIN-RELATED"/>
    <property type="match status" value="1"/>
</dbReference>
<feature type="domain" description="PIR2-like helical" evidence="2">
    <location>
        <begin position="39"/>
        <end position="141"/>
    </location>
</feature>
<dbReference type="InterPro" id="IPR046527">
    <property type="entry name" value="PIR2-like_helical"/>
</dbReference>
<dbReference type="OrthoDB" id="692350at2759"/>
<proteinExistence type="predicted"/>
<dbReference type="Gramene" id="TraesMAC6B03G03486440.2">
    <property type="protein sequence ID" value="TraesMAC6B03G03486440.2"/>
    <property type="gene ID" value="TraesMAC6B03G03486440"/>
</dbReference>
<dbReference type="AlphaFoldDB" id="A0A3B6PIZ8"/>
<name>A0A3B6PIZ8_WHEAT</name>
<evidence type="ECO:0000259" key="2">
    <source>
        <dbReference type="Pfam" id="PF20235"/>
    </source>
</evidence>
<dbReference type="Proteomes" id="UP000019116">
    <property type="component" value="Chromosome 6B"/>
</dbReference>
<gene>
    <name evidence="3" type="primary">LOC123136452</name>
</gene>
<dbReference type="Gramene" id="TraesCS6B02G166700.1">
    <property type="protein sequence ID" value="TraesCS6B02G166700.1"/>
    <property type="gene ID" value="TraesCS6B02G166700"/>
</dbReference>
<dbReference type="Pfam" id="PF12274">
    <property type="entry name" value="DUF3615"/>
    <property type="match status" value="1"/>
</dbReference>
<evidence type="ECO:0000313" key="4">
    <source>
        <dbReference type="Proteomes" id="UP000019116"/>
    </source>
</evidence>
<dbReference type="EnsemblPlants" id="TraesCS6B02G166700.1">
    <property type="protein sequence ID" value="TraesCS6B02G166700.1"/>
    <property type="gene ID" value="TraesCS6B02G166700"/>
</dbReference>
<dbReference type="Pfam" id="PF20235">
    <property type="entry name" value="PIR2-like_helical"/>
    <property type="match status" value="2"/>
</dbReference>
<sequence>MARVSNPCHPDLRIYEPNFASEQPRLKEESKSRSYLLQKIRSYYGKAQKLLGRSHRLQGLCVGLLDPASNIVINSLIERKHERERDRDHRSTTCEVVVEDDLKRRSLDGMVVFLTRLFPNLSEGLAVRYLRLAKADVLIAACIVVSDQCIEGFDASGPDVINMALRCAGLAARHPDAYRFVFSWCNISSRIDDALRLLAALHEPQRLRRSDAIIKLVHMLNYEPPSRERDVWLVWRLAEASFRRRPRSAPQLHTNLLNRTLQDTIHGYYLQALALLPPGSRFHRSLIKAGYCYGPFDPVSNIIINTIWYDANFPPSMKLELDVMGTRSLHRVENRSLYGMVSFLCTRYHELDFHQAVRCLLQADANLVLADPNLVTDTNLVYDFGIVRDVLRHGPASAFRCKLQTQAPPNTGLTVGHPDTGIEEAFLAAATAACHPNPDAQAQLLTSCCKVDPSPVLSLLPIDSHKLSFQDLSLLARFLSCNPLYEYDKALPLPPVPLKCYPRAELASLYTVISKEVNALLNKYQQMPNGDPKFKLHMICVVNDRVRGPAPWPPHRHGHSHVNFVATSKSPGGEAPTLFFAEINADNRSMSFCCPVDLPPPCAVYTVTFNMY</sequence>
<keyword evidence="4" id="KW-1185">Reference proteome</keyword>
<dbReference type="PANTHER" id="PTHR33120:SF47">
    <property type="entry name" value="OS05G0571400 PROTEIN"/>
    <property type="match status" value="1"/>
</dbReference>
<dbReference type="Gramene" id="TraesCLE_scaffold_360299_01G000100.1">
    <property type="protein sequence ID" value="TraesCLE_scaffold_360299_01G000100.1"/>
    <property type="gene ID" value="TraesCLE_scaffold_360299_01G000100"/>
</dbReference>
<protein>
    <submittedName>
        <fullName evidence="3">Uncharacterized protein</fullName>
    </submittedName>
</protein>
<dbReference type="Gramene" id="TraesWEE_scaffold_002635_01G000200.1">
    <property type="protein sequence ID" value="TraesWEE_scaffold_002635_01G000200.1"/>
    <property type="gene ID" value="TraesWEE_scaffold_002635_01G000200"/>
</dbReference>
<reference evidence="3" key="2">
    <citation type="submission" date="2018-10" db="UniProtKB">
        <authorList>
            <consortium name="EnsemblPlants"/>
        </authorList>
    </citation>
    <scope>IDENTIFICATION</scope>
</reference>
<evidence type="ECO:0000259" key="1">
    <source>
        <dbReference type="Pfam" id="PF12274"/>
    </source>
</evidence>
<feature type="domain" description="PIR2-like helical" evidence="2">
    <location>
        <begin position="263"/>
        <end position="373"/>
    </location>
</feature>
<accession>A0A3B6PIZ8</accession>
<dbReference type="Gramene" id="TraesCS6B03G0422800.1">
    <property type="protein sequence ID" value="TraesCS6B03G0422800.1.CDS"/>
    <property type="gene ID" value="TraesCS6B03G0422800"/>
</dbReference>
<organism evidence="3">
    <name type="scientific">Triticum aestivum</name>
    <name type="common">Wheat</name>
    <dbReference type="NCBI Taxonomy" id="4565"/>
    <lineage>
        <taxon>Eukaryota</taxon>
        <taxon>Viridiplantae</taxon>
        <taxon>Streptophyta</taxon>
        <taxon>Embryophyta</taxon>
        <taxon>Tracheophyta</taxon>
        <taxon>Spermatophyta</taxon>
        <taxon>Magnoliopsida</taxon>
        <taxon>Liliopsida</taxon>
        <taxon>Poales</taxon>
        <taxon>Poaceae</taxon>
        <taxon>BOP clade</taxon>
        <taxon>Pooideae</taxon>
        <taxon>Triticodae</taxon>
        <taxon>Triticeae</taxon>
        <taxon>Triticinae</taxon>
        <taxon>Triticum</taxon>
    </lineage>
</organism>
<dbReference type="InterPro" id="IPR022059">
    <property type="entry name" value="DUF3615"/>
</dbReference>
<dbReference type="Gramene" id="TraesNOR6B03G03521670.2">
    <property type="protein sequence ID" value="TraesNOR6B03G03521670.2"/>
    <property type="gene ID" value="TraesNOR6B03G03521670"/>
</dbReference>
<feature type="domain" description="DUF3615" evidence="1">
    <location>
        <begin position="517"/>
        <end position="600"/>
    </location>
</feature>